<evidence type="ECO:0000259" key="1">
    <source>
        <dbReference type="Pfam" id="PF05076"/>
    </source>
</evidence>
<name>A0A919PQL1_9ACTN</name>
<dbReference type="PANTHER" id="PTHR10928:SF2">
    <property type="entry name" value="SUPPRESSOR OF FUSED HOMOLOG"/>
    <property type="match status" value="1"/>
</dbReference>
<dbReference type="SUPFAM" id="SSF103359">
    <property type="entry name" value="Suppressor of Fused, N-terminal domain"/>
    <property type="match status" value="1"/>
</dbReference>
<gene>
    <name evidence="2" type="ORF">Dsi01nite_055670</name>
</gene>
<proteinExistence type="predicted"/>
<evidence type="ECO:0000313" key="2">
    <source>
        <dbReference type="EMBL" id="GIG47526.1"/>
    </source>
</evidence>
<dbReference type="PANTHER" id="PTHR10928">
    <property type="entry name" value="SUPPRESSOR OF FUSED"/>
    <property type="match status" value="1"/>
</dbReference>
<comment type="caution">
    <text evidence="2">The sequence shown here is derived from an EMBL/GenBank/DDBJ whole genome shotgun (WGS) entry which is preliminary data.</text>
</comment>
<sequence>MTSDAPGWDAIDAALDRLYPGIEPKHYATLLKWSLGGPDPLDGISFYARETPVPHWHIVSYGMSELYSAPNPDAEWSGWGYEFTFRVRRQPGETQPPVWAANFLQNLARYNFSSGNGFAPNHQMDLNGPIALEYQTLIRAIAFVEDPELGVIDAPFGKVRFLQVFGMTLDEYAATQTWSVEAVLNLVAGHAPLFVTDLRRKSLTDIPAFAEKVAAGRRRDGSSTSSLAVAEFAWLPDGDGYRLIVGAHAVERIAAVLRGRLRFGRSLVVDGPDSSVEFSSGSFGLGTNSDPVLLKIVLTDEALDHLTGVLVPLAGVSPVPEAPGLIVDVRPTLIRDGDGNVVERIG</sequence>
<dbReference type="InterPro" id="IPR020941">
    <property type="entry name" value="SUFU-like_domain"/>
</dbReference>
<dbReference type="InterPro" id="IPR017429">
    <property type="entry name" value="Suppressor_of_fused_bac"/>
</dbReference>
<organism evidence="2 3">
    <name type="scientific">Dactylosporangium siamense</name>
    <dbReference type="NCBI Taxonomy" id="685454"/>
    <lineage>
        <taxon>Bacteria</taxon>
        <taxon>Bacillati</taxon>
        <taxon>Actinomycetota</taxon>
        <taxon>Actinomycetes</taxon>
        <taxon>Micromonosporales</taxon>
        <taxon>Micromonosporaceae</taxon>
        <taxon>Dactylosporangium</taxon>
    </lineage>
</organism>
<feature type="domain" description="Suppressor of fused-like" evidence="1">
    <location>
        <begin position="37"/>
        <end position="201"/>
    </location>
</feature>
<dbReference type="Pfam" id="PF05076">
    <property type="entry name" value="SUFU"/>
    <property type="match status" value="1"/>
</dbReference>
<reference evidence="2" key="1">
    <citation type="submission" date="2021-01" db="EMBL/GenBank/DDBJ databases">
        <title>Whole genome shotgun sequence of Dactylosporangium siamense NBRC 106093.</title>
        <authorList>
            <person name="Komaki H."/>
            <person name="Tamura T."/>
        </authorList>
    </citation>
    <scope>NUCLEOTIDE SEQUENCE</scope>
    <source>
        <strain evidence="2">NBRC 106093</strain>
    </source>
</reference>
<dbReference type="EMBL" id="BONQ01000083">
    <property type="protein sequence ID" value="GIG47526.1"/>
    <property type="molecule type" value="Genomic_DNA"/>
</dbReference>
<dbReference type="Proteomes" id="UP000660611">
    <property type="component" value="Unassembled WGS sequence"/>
</dbReference>
<dbReference type="InterPro" id="IPR037181">
    <property type="entry name" value="SUFU_N"/>
</dbReference>
<accession>A0A919PQL1</accession>
<dbReference type="PIRSF" id="PIRSF038192">
    <property type="entry name" value="Txn_reg_BtrU_prd"/>
    <property type="match status" value="1"/>
</dbReference>
<protein>
    <recommendedName>
        <fullName evidence="1">Suppressor of fused-like domain-containing protein</fullName>
    </recommendedName>
</protein>
<dbReference type="GO" id="GO:0005737">
    <property type="term" value="C:cytoplasm"/>
    <property type="evidence" value="ECO:0007669"/>
    <property type="project" value="TreeGrafter"/>
</dbReference>
<dbReference type="InterPro" id="IPR007768">
    <property type="entry name" value="Suppressor_of_fused"/>
</dbReference>
<keyword evidence="3" id="KW-1185">Reference proteome</keyword>
<dbReference type="RefSeq" id="WP_203849242.1">
    <property type="nucleotide sequence ID" value="NZ_BAAAVW010000018.1"/>
</dbReference>
<evidence type="ECO:0000313" key="3">
    <source>
        <dbReference type="Proteomes" id="UP000660611"/>
    </source>
</evidence>
<dbReference type="AlphaFoldDB" id="A0A919PQL1"/>